<dbReference type="EMBL" id="FOCG01000001">
    <property type="protein sequence ID" value="SEM55654.1"/>
    <property type="molecule type" value="Genomic_DNA"/>
</dbReference>
<dbReference type="STRING" id="474960.SAMN05216180_0558"/>
<comment type="subcellular location">
    <subcellularLocation>
        <location evidence="2">Cell membrane</location>
        <topology evidence="2">Multi-pass membrane protein</topology>
    </subcellularLocation>
</comment>
<dbReference type="GO" id="GO:0000155">
    <property type="term" value="F:phosphorelay sensor kinase activity"/>
    <property type="evidence" value="ECO:0007669"/>
    <property type="project" value="InterPro"/>
</dbReference>
<dbReference type="CDD" id="cd12912">
    <property type="entry name" value="PDC2_MCP_like"/>
    <property type="match status" value="1"/>
</dbReference>
<keyword evidence="16" id="KW-1185">Reference proteome</keyword>
<evidence type="ECO:0000313" key="16">
    <source>
        <dbReference type="Proteomes" id="UP000199158"/>
    </source>
</evidence>
<evidence type="ECO:0000259" key="13">
    <source>
        <dbReference type="PROSITE" id="PS50109"/>
    </source>
</evidence>
<feature type="domain" description="Histidine kinase" evidence="13">
    <location>
        <begin position="485"/>
        <end position="590"/>
    </location>
</feature>
<dbReference type="Pfam" id="PF02743">
    <property type="entry name" value="dCache_1"/>
    <property type="match status" value="1"/>
</dbReference>
<evidence type="ECO:0000256" key="5">
    <source>
        <dbReference type="ARBA" id="ARBA00022553"/>
    </source>
</evidence>
<dbReference type="PROSITE" id="PS50109">
    <property type="entry name" value="HIS_KIN"/>
    <property type="match status" value="1"/>
</dbReference>
<dbReference type="InterPro" id="IPR003660">
    <property type="entry name" value="HAMP_dom"/>
</dbReference>
<dbReference type="Proteomes" id="UP000199158">
    <property type="component" value="Unassembled WGS sequence"/>
</dbReference>
<dbReference type="InterPro" id="IPR033479">
    <property type="entry name" value="dCache_1"/>
</dbReference>
<protein>
    <recommendedName>
        <fullName evidence="3">histidine kinase</fullName>
        <ecNumber evidence="3">2.7.13.3</ecNumber>
    </recommendedName>
</protein>
<dbReference type="AlphaFoldDB" id="A0A1H7ZCD0"/>
<dbReference type="SUPFAM" id="SSF158472">
    <property type="entry name" value="HAMP domain-like"/>
    <property type="match status" value="1"/>
</dbReference>
<dbReference type="PANTHER" id="PTHR34220">
    <property type="entry name" value="SENSOR HISTIDINE KINASE YPDA"/>
    <property type="match status" value="1"/>
</dbReference>
<dbReference type="PRINTS" id="PR00344">
    <property type="entry name" value="BCTRLSENSOR"/>
</dbReference>
<dbReference type="InterPro" id="IPR050640">
    <property type="entry name" value="Bact_2-comp_sensor_kinase"/>
</dbReference>
<evidence type="ECO:0000256" key="2">
    <source>
        <dbReference type="ARBA" id="ARBA00004651"/>
    </source>
</evidence>
<dbReference type="InterPro" id="IPR004358">
    <property type="entry name" value="Sig_transdc_His_kin-like_C"/>
</dbReference>
<keyword evidence="10" id="KW-0902">Two-component regulatory system</keyword>
<feature type="transmembrane region" description="Helical" evidence="12">
    <location>
        <begin position="20"/>
        <end position="48"/>
    </location>
</feature>
<dbReference type="EC" id="2.7.13.3" evidence="3"/>
<dbReference type="InterPro" id="IPR005467">
    <property type="entry name" value="His_kinase_dom"/>
</dbReference>
<gene>
    <name evidence="15" type="ORF">SAMN05216180_0558</name>
</gene>
<dbReference type="InterPro" id="IPR010559">
    <property type="entry name" value="Sig_transdc_His_kin_internal"/>
</dbReference>
<feature type="domain" description="HAMP" evidence="14">
    <location>
        <begin position="323"/>
        <end position="375"/>
    </location>
</feature>
<accession>A0A1H7ZCD0</accession>
<dbReference type="Gene3D" id="6.10.340.10">
    <property type="match status" value="1"/>
</dbReference>
<evidence type="ECO:0000256" key="6">
    <source>
        <dbReference type="ARBA" id="ARBA00022679"/>
    </source>
</evidence>
<dbReference type="Gene3D" id="3.30.450.20">
    <property type="entry name" value="PAS domain"/>
    <property type="match status" value="1"/>
</dbReference>
<sequence length="599" mass="68720">MKHIKQVWHKLIIPYRQKSIQYMISLSFTVVALTGMLLLGVALLTSFFSTGEIMMKQNNRRVVEQVNLNLDVYLRNMRRVSDSIYYRVIKRNDLSYNSIDDEMTLLYDANKDLLISIVLLSENGKLISCAPLAKLKKDVVPTQQQWFQNAFDKIENMHFSTPHVQNLFDDPDCRYRWVVSLSRAVELTQNGEVHPGVLLVDMNFWGIEQLFRDVNLGKSGYIYLINNEGDIIYHPRQQLIYSKLLKENNINMAEYDDGDFVETFHGEKQVVTVKSVGYTGWKIVGVMPMKDITANYSHIQLLSLFIIMLLIILTIFINQQVSSKIAEPIKNLQRSVERLEEGNLNADIAVGGSYEIQHLGITIRSMATQMRKLMDDIVLEQEAKRRSELDALQSQINPHFLYNTLDSIVWMVENQRTAEANKMVTSLARLFRISLSKGKNIICIADELEHAKNYLTIQMVRYQNKFSVKFDTDPRALNLSTVKLIVQPLLENAIYHGMELMEGEGEIMVKTYLNNNDLYIDVADNGDGISPEVCRLLLMGTEKIRSKGSGIGLKNVHERIQIAFGLQYGLEILSQLGYGTTVRIHLPCIEYNTKQNKED</sequence>
<proteinExistence type="predicted"/>
<dbReference type="GO" id="GO:0005886">
    <property type="term" value="C:plasma membrane"/>
    <property type="evidence" value="ECO:0007669"/>
    <property type="project" value="UniProtKB-SubCell"/>
</dbReference>
<keyword evidence="6" id="KW-0808">Transferase</keyword>
<evidence type="ECO:0000256" key="8">
    <source>
        <dbReference type="ARBA" id="ARBA00022777"/>
    </source>
</evidence>
<dbReference type="SMART" id="SM00387">
    <property type="entry name" value="HATPase_c"/>
    <property type="match status" value="1"/>
</dbReference>
<evidence type="ECO:0000256" key="10">
    <source>
        <dbReference type="ARBA" id="ARBA00023012"/>
    </source>
</evidence>
<keyword evidence="8 15" id="KW-0418">Kinase</keyword>
<evidence type="ECO:0000256" key="12">
    <source>
        <dbReference type="SAM" id="Phobius"/>
    </source>
</evidence>
<evidence type="ECO:0000256" key="7">
    <source>
        <dbReference type="ARBA" id="ARBA00022692"/>
    </source>
</evidence>
<feature type="transmembrane region" description="Helical" evidence="12">
    <location>
        <begin position="299"/>
        <end position="317"/>
    </location>
</feature>
<name>A0A1H7ZCD0_9FIRM</name>
<dbReference type="PANTHER" id="PTHR34220:SF7">
    <property type="entry name" value="SENSOR HISTIDINE KINASE YPDA"/>
    <property type="match status" value="1"/>
</dbReference>
<reference evidence="15 16" key="1">
    <citation type="submission" date="2016-10" db="EMBL/GenBank/DDBJ databases">
        <authorList>
            <person name="de Groot N.N."/>
        </authorList>
    </citation>
    <scope>NUCLEOTIDE SEQUENCE [LARGE SCALE GENOMIC DNA]</scope>
    <source>
        <strain evidence="15 16">CGMCC 1.5070</strain>
    </source>
</reference>
<dbReference type="SUPFAM" id="SSF55874">
    <property type="entry name" value="ATPase domain of HSP90 chaperone/DNA topoisomerase II/histidine kinase"/>
    <property type="match status" value="1"/>
</dbReference>
<dbReference type="Pfam" id="PF06580">
    <property type="entry name" value="His_kinase"/>
    <property type="match status" value="1"/>
</dbReference>
<keyword evidence="7 12" id="KW-0812">Transmembrane</keyword>
<evidence type="ECO:0000259" key="14">
    <source>
        <dbReference type="PROSITE" id="PS50885"/>
    </source>
</evidence>
<keyword evidence="11 12" id="KW-0472">Membrane</keyword>
<organism evidence="15 16">
    <name type="scientific">Hydrogenoanaerobacterium saccharovorans</name>
    <dbReference type="NCBI Taxonomy" id="474960"/>
    <lineage>
        <taxon>Bacteria</taxon>
        <taxon>Bacillati</taxon>
        <taxon>Bacillota</taxon>
        <taxon>Clostridia</taxon>
        <taxon>Eubacteriales</taxon>
        <taxon>Oscillospiraceae</taxon>
        <taxon>Hydrogenoanaerobacterium</taxon>
    </lineage>
</organism>
<evidence type="ECO:0000256" key="3">
    <source>
        <dbReference type="ARBA" id="ARBA00012438"/>
    </source>
</evidence>
<evidence type="ECO:0000256" key="1">
    <source>
        <dbReference type="ARBA" id="ARBA00000085"/>
    </source>
</evidence>
<evidence type="ECO:0000256" key="9">
    <source>
        <dbReference type="ARBA" id="ARBA00022989"/>
    </source>
</evidence>
<keyword evidence="4" id="KW-1003">Cell membrane</keyword>
<dbReference type="CDD" id="cd06225">
    <property type="entry name" value="HAMP"/>
    <property type="match status" value="1"/>
</dbReference>
<dbReference type="PROSITE" id="PS50885">
    <property type="entry name" value="HAMP"/>
    <property type="match status" value="1"/>
</dbReference>
<dbReference type="InterPro" id="IPR003594">
    <property type="entry name" value="HATPase_dom"/>
</dbReference>
<evidence type="ECO:0000256" key="4">
    <source>
        <dbReference type="ARBA" id="ARBA00022475"/>
    </source>
</evidence>
<keyword evidence="9 12" id="KW-1133">Transmembrane helix</keyword>
<dbReference type="InterPro" id="IPR036890">
    <property type="entry name" value="HATPase_C_sf"/>
</dbReference>
<dbReference type="Gene3D" id="3.30.565.10">
    <property type="entry name" value="Histidine kinase-like ATPase, C-terminal domain"/>
    <property type="match status" value="1"/>
</dbReference>
<comment type="catalytic activity">
    <reaction evidence="1">
        <text>ATP + protein L-histidine = ADP + protein N-phospho-L-histidine.</text>
        <dbReference type="EC" id="2.7.13.3"/>
    </reaction>
</comment>
<evidence type="ECO:0000256" key="11">
    <source>
        <dbReference type="ARBA" id="ARBA00023136"/>
    </source>
</evidence>
<dbReference type="Pfam" id="PF00672">
    <property type="entry name" value="HAMP"/>
    <property type="match status" value="1"/>
</dbReference>
<dbReference type="Pfam" id="PF02518">
    <property type="entry name" value="HATPase_c"/>
    <property type="match status" value="1"/>
</dbReference>
<keyword evidence="5" id="KW-0597">Phosphoprotein</keyword>
<dbReference type="SMART" id="SM00304">
    <property type="entry name" value="HAMP"/>
    <property type="match status" value="1"/>
</dbReference>
<evidence type="ECO:0000313" key="15">
    <source>
        <dbReference type="EMBL" id="SEM55654.1"/>
    </source>
</evidence>